<keyword evidence="3" id="KW-1185">Reference proteome</keyword>
<evidence type="ECO:0000313" key="3">
    <source>
        <dbReference type="Proteomes" id="UP000654947"/>
    </source>
</evidence>
<feature type="transmembrane region" description="Helical" evidence="1">
    <location>
        <begin position="92"/>
        <end position="111"/>
    </location>
</feature>
<protein>
    <submittedName>
        <fullName evidence="2">Uncharacterized protein</fullName>
    </submittedName>
</protein>
<dbReference type="Proteomes" id="UP000654947">
    <property type="component" value="Unassembled WGS sequence"/>
</dbReference>
<proteinExistence type="predicted"/>
<accession>A0A918X961</accession>
<dbReference type="AlphaFoldDB" id="A0A918X961"/>
<feature type="transmembrane region" description="Helical" evidence="1">
    <location>
        <begin position="21"/>
        <end position="41"/>
    </location>
</feature>
<name>A0A918X961_9ACTN</name>
<keyword evidence="1" id="KW-0472">Membrane</keyword>
<comment type="caution">
    <text evidence="2">The sequence shown here is derived from an EMBL/GenBank/DDBJ whole genome shotgun (WGS) entry which is preliminary data.</text>
</comment>
<gene>
    <name evidence="2" type="ORF">GCM10007147_09570</name>
</gene>
<keyword evidence="1" id="KW-0812">Transmembrane</keyword>
<reference evidence="2 3" key="1">
    <citation type="journal article" date="2014" name="Int. J. Syst. Evol. Microbiol.">
        <title>Complete genome sequence of Corynebacterium casei LMG S-19264T (=DSM 44701T), isolated from a smear-ripened cheese.</title>
        <authorList>
            <consortium name="US DOE Joint Genome Institute (JGI-PGF)"/>
            <person name="Walter F."/>
            <person name="Albersmeier A."/>
            <person name="Kalinowski J."/>
            <person name="Ruckert C."/>
        </authorList>
    </citation>
    <scope>NUCLEOTIDE SEQUENCE [LARGE SCALE GENOMIC DNA]</scope>
    <source>
        <strain evidence="2 3">KCTC 19473</strain>
    </source>
</reference>
<evidence type="ECO:0000313" key="2">
    <source>
        <dbReference type="EMBL" id="GHD18912.1"/>
    </source>
</evidence>
<dbReference type="EMBL" id="BMXL01000003">
    <property type="protein sequence ID" value="GHD18912.1"/>
    <property type="molecule type" value="Genomic_DNA"/>
</dbReference>
<evidence type="ECO:0000256" key="1">
    <source>
        <dbReference type="SAM" id="Phobius"/>
    </source>
</evidence>
<feature type="transmembrane region" description="Helical" evidence="1">
    <location>
        <begin position="61"/>
        <end position="80"/>
    </location>
</feature>
<dbReference type="RefSeq" id="WP_017574197.1">
    <property type="nucleotide sequence ID" value="NZ_BMXL01000003.1"/>
</dbReference>
<organism evidence="2 3">
    <name type="scientific">Nocardiopsis kunsanensis</name>
    <dbReference type="NCBI Taxonomy" id="141693"/>
    <lineage>
        <taxon>Bacteria</taxon>
        <taxon>Bacillati</taxon>
        <taxon>Actinomycetota</taxon>
        <taxon>Actinomycetes</taxon>
        <taxon>Streptosporangiales</taxon>
        <taxon>Nocardiopsidaceae</taxon>
        <taxon>Nocardiopsis</taxon>
    </lineage>
</organism>
<sequence>MTTTEPQEPRPSKSSDPAETLSAALTGATCVVVFLLGTVLGTVSTVSAGWLTRYWDGGQPAPALAITGLVVFVVLLYCLCRLLAWGGRRQSVVVAFALGFAVVLFAATSHLPGGDVLLQDNMVHYGFLIGAMVALAAAVVRSSPRVPVAEPARPETGEAAAGR</sequence>
<feature type="transmembrane region" description="Helical" evidence="1">
    <location>
        <begin position="123"/>
        <end position="140"/>
    </location>
</feature>
<keyword evidence="1" id="KW-1133">Transmembrane helix</keyword>